<protein>
    <submittedName>
        <fullName evidence="2">Uncharacterized protein</fullName>
    </submittedName>
</protein>
<organism evidence="2 3">
    <name type="scientific">Gracilibacillus salitolerans</name>
    <dbReference type="NCBI Taxonomy" id="2663022"/>
    <lineage>
        <taxon>Bacteria</taxon>
        <taxon>Bacillati</taxon>
        <taxon>Bacillota</taxon>
        <taxon>Bacilli</taxon>
        <taxon>Bacillales</taxon>
        <taxon>Bacillaceae</taxon>
        <taxon>Gracilibacillus</taxon>
    </lineage>
</organism>
<dbReference type="EMBL" id="CP045915">
    <property type="protein sequence ID" value="QGH32871.1"/>
    <property type="molecule type" value="Genomic_DNA"/>
</dbReference>
<feature type="transmembrane region" description="Helical" evidence="1">
    <location>
        <begin position="20"/>
        <end position="40"/>
    </location>
</feature>
<reference evidence="2 3" key="1">
    <citation type="submission" date="2019-11" db="EMBL/GenBank/DDBJ databases">
        <title>Gracilibacillus salitolerans sp. nov., a moderate halophile isolated from a saline soil in northwest China.</title>
        <authorList>
            <person name="Gan L."/>
        </authorList>
    </citation>
    <scope>NUCLEOTIDE SEQUENCE [LARGE SCALE GENOMIC DNA]</scope>
    <source>
        <strain evidence="2 3">SCU50</strain>
    </source>
</reference>
<keyword evidence="1" id="KW-0472">Membrane</keyword>
<proteinExistence type="predicted"/>
<gene>
    <name evidence="2" type="ORF">GI584_01850</name>
</gene>
<evidence type="ECO:0000313" key="2">
    <source>
        <dbReference type="EMBL" id="QGH32871.1"/>
    </source>
</evidence>
<dbReference type="KEGG" id="grc:GI584_01850"/>
<keyword evidence="1" id="KW-0812">Transmembrane</keyword>
<accession>A0A5Q2TFG6</accession>
<keyword evidence="1" id="KW-1133">Transmembrane helix</keyword>
<evidence type="ECO:0000313" key="3">
    <source>
        <dbReference type="Proteomes" id="UP000339690"/>
    </source>
</evidence>
<feature type="transmembrane region" description="Helical" evidence="1">
    <location>
        <begin position="52"/>
        <end position="74"/>
    </location>
</feature>
<dbReference type="AlphaFoldDB" id="A0A5Q2TFG6"/>
<dbReference type="Proteomes" id="UP000339690">
    <property type="component" value="Chromosome"/>
</dbReference>
<sequence length="75" mass="8284">MEQGIESGIDHALENISTQLYILSVVAGVILFIIGLYLIFRNSENKKQKTKMIGLISLGIGILAFFSGIFQIIIQ</sequence>
<evidence type="ECO:0000256" key="1">
    <source>
        <dbReference type="SAM" id="Phobius"/>
    </source>
</evidence>
<dbReference type="RefSeq" id="WP_153790044.1">
    <property type="nucleotide sequence ID" value="NZ_CP045915.1"/>
</dbReference>
<name>A0A5Q2TFG6_9BACI</name>
<keyword evidence="3" id="KW-1185">Reference proteome</keyword>